<dbReference type="EMBL" id="PGGS01000034">
    <property type="protein sequence ID" value="PNH11232.1"/>
    <property type="molecule type" value="Genomic_DNA"/>
</dbReference>
<accession>A0A2J8AFG7</accession>
<keyword evidence="2" id="KW-1185">Reference proteome</keyword>
<dbReference type="Proteomes" id="UP000236333">
    <property type="component" value="Unassembled WGS sequence"/>
</dbReference>
<gene>
    <name evidence="1" type="ORF">TSOC_001929</name>
</gene>
<proteinExistence type="predicted"/>
<feature type="non-terminal residue" evidence="1">
    <location>
        <position position="1"/>
    </location>
</feature>
<evidence type="ECO:0000313" key="2">
    <source>
        <dbReference type="Proteomes" id="UP000236333"/>
    </source>
</evidence>
<comment type="caution">
    <text evidence="1">The sequence shown here is derived from an EMBL/GenBank/DDBJ whole genome shotgun (WGS) entry which is preliminary data.</text>
</comment>
<organism evidence="1 2">
    <name type="scientific">Tetrabaena socialis</name>
    <dbReference type="NCBI Taxonomy" id="47790"/>
    <lineage>
        <taxon>Eukaryota</taxon>
        <taxon>Viridiplantae</taxon>
        <taxon>Chlorophyta</taxon>
        <taxon>core chlorophytes</taxon>
        <taxon>Chlorophyceae</taxon>
        <taxon>CS clade</taxon>
        <taxon>Chlamydomonadales</taxon>
        <taxon>Tetrabaenaceae</taxon>
        <taxon>Tetrabaena</taxon>
    </lineage>
</organism>
<dbReference type="AlphaFoldDB" id="A0A2J8AFG7"/>
<reference evidence="1 2" key="1">
    <citation type="journal article" date="2017" name="Mol. Biol. Evol.">
        <title>The 4-celled Tetrabaena socialis nuclear genome reveals the essential components for genetic control of cell number at the origin of multicellularity in the volvocine lineage.</title>
        <authorList>
            <person name="Featherston J."/>
            <person name="Arakaki Y."/>
            <person name="Hanschen E.R."/>
            <person name="Ferris P.J."/>
            <person name="Michod R.E."/>
            <person name="Olson B.J.S.C."/>
            <person name="Nozaki H."/>
            <person name="Durand P.M."/>
        </authorList>
    </citation>
    <scope>NUCLEOTIDE SEQUENCE [LARGE SCALE GENOMIC DNA]</scope>
    <source>
        <strain evidence="1 2">NIES-571</strain>
    </source>
</reference>
<name>A0A2J8AFG7_9CHLO</name>
<sequence length="105" mass="11652">AAYWHSRTHAVPVARDTALEQRCCPRAQAGTPCALPLDRPHELGINPRWDARSHGPYSGWGLPNQPLWAVALNSTTAFSSWLSLNESYHWLKREGLKLLPQLAGG</sequence>
<protein>
    <submittedName>
        <fullName evidence="1">Uncharacterized protein</fullName>
    </submittedName>
</protein>
<evidence type="ECO:0000313" key="1">
    <source>
        <dbReference type="EMBL" id="PNH11232.1"/>
    </source>
</evidence>